<reference evidence="1" key="1">
    <citation type="submission" date="2020-05" db="EMBL/GenBank/DDBJ databases">
        <authorList>
            <person name="Chiriac C."/>
            <person name="Salcher M."/>
            <person name="Ghai R."/>
            <person name="Kavagutti S V."/>
        </authorList>
    </citation>
    <scope>NUCLEOTIDE SEQUENCE</scope>
</reference>
<dbReference type="EMBL" id="LR796947">
    <property type="protein sequence ID" value="CAB4177366.1"/>
    <property type="molecule type" value="Genomic_DNA"/>
</dbReference>
<accession>A0A6J5Q4U1</accession>
<proteinExistence type="predicted"/>
<sequence length="47" mass="5016">MAYATNTGVTMTYTCTCNVIITCAGDKLLETVVANHIDGNLHKSVVK</sequence>
<organism evidence="1">
    <name type="scientific">uncultured Caudovirales phage</name>
    <dbReference type="NCBI Taxonomy" id="2100421"/>
    <lineage>
        <taxon>Viruses</taxon>
        <taxon>Duplodnaviria</taxon>
        <taxon>Heunggongvirae</taxon>
        <taxon>Uroviricota</taxon>
        <taxon>Caudoviricetes</taxon>
        <taxon>Peduoviridae</taxon>
        <taxon>Maltschvirus</taxon>
        <taxon>Maltschvirus maltsch</taxon>
    </lineage>
</organism>
<evidence type="ECO:0000313" key="1">
    <source>
        <dbReference type="EMBL" id="CAB4177366.1"/>
    </source>
</evidence>
<name>A0A6J5Q4U1_9CAUD</name>
<gene>
    <name evidence="1" type="ORF">UFOVP999_40</name>
</gene>
<protein>
    <submittedName>
        <fullName evidence="1">Uncharacterized protein</fullName>
    </submittedName>
</protein>